<dbReference type="AlphaFoldDB" id="A0AAV0ENY1"/>
<dbReference type="InterPro" id="IPR013103">
    <property type="entry name" value="RVT_2"/>
</dbReference>
<sequence length="349" mass="39310">MALKSFGFSQSYANYSLFTLHSENDSLCVLVYVDDLLITGSNPTTITWLKKFLGQCFPIKDLGHLKYFLGIEVARNSSGIFLSQRKYVLDLLSETGLTGAKPATFPMEQNQRLALDTSPLFDEPDRYRRIIGKLIYLNLTRPDISYAVHILAQFMQQPRVAHWEATLRVLRYLKNTPGQGILLSTNQDLTLSGYCDSDWAGCPITRRSLTGFFIRLGQSPIAWKTKKQHAVSRSSAEAEYRSMASVTCELIWLKSLLCSLGVSHSQSIPLYCYNRAALHIASNPVFHERTKHIEIDCHFIRDHVQAGLISPQHIPTNKQVADIFTKALGSQQFTYLLSKLGVLNPHAPT</sequence>
<feature type="domain" description="Reverse transcriptase Ty1/copia-type" evidence="1">
    <location>
        <begin position="3"/>
        <end position="108"/>
    </location>
</feature>
<dbReference type="CDD" id="cd09272">
    <property type="entry name" value="RNase_HI_RT_Ty1"/>
    <property type="match status" value="1"/>
</dbReference>
<reference evidence="2" key="1">
    <citation type="submission" date="2022-07" db="EMBL/GenBank/DDBJ databases">
        <authorList>
            <person name="Macas J."/>
            <person name="Novak P."/>
            <person name="Neumann P."/>
        </authorList>
    </citation>
    <scope>NUCLEOTIDE SEQUENCE</scope>
</reference>
<dbReference type="SUPFAM" id="SSF56672">
    <property type="entry name" value="DNA/RNA polymerases"/>
    <property type="match status" value="1"/>
</dbReference>
<dbReference type="Pfam" id="PF07727">
    <property type="entry name" value="RVT_2"/>
    <property type="match status" value="1"/>
</dbReference>
<evidence type="ECO:0000313" key="3">
    <source>
        <dbReference type="Proteomes" id="UP001152523"/>
    </source>
</evidence>
<dbReference type="PANTHER" id="PTHR11439:SF470">
    <property type="entry name" value="CYSTEINE-RICH RLK (RECEPTOR-LIKE PROTEIN KINASE) 8"/>
    <property type="match status" value="1"/>
</dbReference>
<dbReference type="InterPro" id="IPR043502">
    <property type="entry name" value="DNA/RNA_pol_sf"/>
</dbReference>
<protein>
    <recommendedName>
        <fullName evidence="1">Reverse transcriptase Ty1/copia-type domain-containing protein</fullName>
    </recommendedName>
</protein>
<organism evidence="2 3">
    <name type="scientific">Cuscuta epithymum</name>
    <dbReference type="NCBI Taxonomy" id="186058"/>
    <lineage>
        <taxon>Eukaryota</taxon>
        <taxon>Viridiplantae</taxon>
        <taxon>Streptophyta</taxon>
        <taxon>Embryophyta</taxon>
        <taxon>Tracheophyta</taxon>
        <taxon>Spermatophyta</taxon>
        <taxon>Magnoliopsida</taxon>
        <taxon>eudicotyledons</taxon>
        <taxon>Gunneridae</taxon>
        <taxon>Pentapetalae</taxon>
        <taxon>asterids</taxon>
        <taxon>lamiids</taxon>
        <taxon>Solanales</taxon>
        <taxon>Convolvulaceae</taxon>
        <taxon>Cuscuteae</taxon>
        <taxon>Cuscuta</taxon>
        <taxon>Cuscuta subgen. Cuscuta</taxon>
    </lineage>
</organism>
<comment type="caution">
    <text evidence="2">The sequence shown here is derived from an EMBL/GenBank/DDBJ whole genome shotgun (WGS) entry which is preliminary data.</text>
</comment>
<dbReference type="Proteomes" id="UP001152523">
    <property type="component" value="Unassembled WGS sequence"/>
</dbReference>
<gene>
    <name evidence="2" type="ORF">CEPIT_LOCUS25663</name>
</gene>
<name>A0AAV0ENY1_9ASTE</name>
<accession>A0AAV0ENY1</accession>
<evidence type="ECO:0000313" key="2">
    <source>
        <dbReference type="EMBL" id="CAH9124008.1"/>
    </source>
</evidence>
<dbReference type="PANTHER" id="PTHR11439">
    <property type="entry name" value="GAG-POL-RELATED RETROTRANSPOSON"/>
    <property type="match status" value="1"/>
</dbReference>
<proteinExistence type="predicted"/>
<dbReference type="EMBL" id="CAMAPF010000933">
    <property type="protein sequence ID" value="CAH9124008.1"/>
    <property type="molecule type" value="Genomic_DNA"/>
</dbReference>
<evidence type="ECO:0000259" key="1">
    <source>
        <dbReference type="Pfam" id="PF07727"/>
    </source>
</evidence>
<keyword evidence="3" id="KW-1185">Reference proteome</keyword>